<evidence type="ECO:0000313" key="4">
    <source>
        <dbReference type="Proteomes" id="UP000198736"/>
    </source>
</evidence>
<evidence type="ECO:0000313" key="3">
    <source>
        <dbReference type="EMBL" id="CUS34669.1"/>
    </source>
</evidence>
<keyword evidence="4" id="KW-1185">Reference proteome</keyword>
<feature type="transmembrane region" description="Helical" evidence="2">
    <location>
        <begin position="6"/>
        <end position="27"/>
    </location>
</feature>
<reference evidence="4" key="1">
    <citation type="submission" date="2015-10" db="EMBL/GenBank/DDBJ databases">
        <authorList>
            <person name="Luecker S."/>
            <person name="Luecker S."/>
        </authorList>
    </citation>
    <scope>NUCLEOTIDE SEQUENCE [LARGE SCALE GENOMIC DNA]</scope>
</reference>
<keyword evidence="2" id="KW-0812">Transmembrane</keyword>
<organism evidence="3 4">
    <name type="scientific">Candidatus Nitrospira nitrificans</name>
    <dbReference type="NCBI Taxonomy" id="1742973"/>
    <lineage>
        <taxon>Bacteria</taxon>
        <taxon>Pseudomonadati</taxon>
        <taxon>Nitrospirota</taxon>
        <taxon>Nitrospiria</taxon>
        <taxon>Nitrospirales</taxon>
        <taxon>Nitrospiraceae</taxon>
        <taxon>Nitrospira</taxon>
    </lineage>
</organism>
<sequence>MSWTYWGIVIGLATLVVMLIACIRMLASNGNEDQQKSEHSAGESSDMNRSSTVDRRAA</sequence>
<gene>
    <name evidence="3" type="ORF">COMA2_180019</name>
</gene>
<dbReference type="AlphaFoldDB" id="A0A0S4LDG0"/>
<proteinExistence type="predicted"/>
<dbReference type="RefSeq" id="WP_175304449.1">
    <property type="nucleotide sequence ID" value="NZ_CZPZ01000010.1"/>
</dbReference>
<feature type="region of interest" description="Disordered" evidence="1">
    <location>
        <begin position="30"/>
        <end position="58"/>
    </location>
</feature>
<dbReference type="Proteomes" id="UP000198736">
    <property type="component" value="Unassembled WGS sequence"/>
</dbReference>
<keyword evidence="2" id="KW-0472">Membrane</keyword>
<dbReference type="EMBL" id="CZPZ01000010">
    <property type="protein sequence ID" value="CUS34669.1"/>
    <property type="molecule type" value="Genomic_DNA"/>
</dbReference>
<evidence type="ECO:0000256" key="2">
    <source>
        <dbReference type="SAM" id="Phobius"/>
    </source>
</evidence>
<feature type="compositionally biased region" description="Polar residues" evidence="1">
    <location>
        <begin position="42"/>
        <end position="51"/>
    </location>
</feature>
<protein>
    <submittedName>
        <fullName evidence="3">Uncharacterized protein</fullName>
    </submittedName>
</protein>
<keyword evidence="2" id="KW-1133">Transmembrane helix</keyword>
<evidence type="ECO:0000256" key="1">
    <source>
        <dbReference type="SAM" id="MobiDB-lite"/>
    </source>
</evidence>
<name>A0A0S4LDG0_9BACT</name>
<accession>A0A0S4LDG0</accession>